<feature type="domain" description="Zinc finger CGNR" evidence="1">
    <location>
        <begin position="147"/>
        <end position="186"/>
    </location>
</feature>
<name>A0A7W7VFN3_9PSEU</name>
<proteinExistence type="predicted"/>
<organism evidence="2 3">
    <name type="scientific">Actinophytocola algeriensis</name>
    <dbReference type="NCBI Taxonomy" id="1768010"/>
    <lineage>
        <taxon>Bacteria</taxon>
        <taxon>Bacillati</taxon>
        <taxon>Actinomycetota</taxon>
        <taxon>Actinomycetes</taxon>
        <taxon>Pseudonocardiales</taxon>
        <taxon>Pseudonocardiaceae</taxon>
    </lineage>
</organism>
<dbReference type="SUPFAM" id="SSF160904">
    <property type="entry name" value="Jann2411-like"/>
    <property type="match status" value="1"/>
</dbReference>
<dbReference type="InterPro" id="IPR021005">
    <property type="entry name" value="Znf_CGNR"/>
</dbReference>
<dbReference type="Proteomes" id="UP000520767">
    <property type="component" value="Unassembled WGS sequence"/>
</dbReference>
<accession>A0A7W7VFN3</accession>
<dbReference type="AlphaFoldDB" id="A0A7W7VFN3"/>
<keyword evidence="3" id="KW-1185">Reference proteome</keyword>
<sequence>MVSDRVPPYAVRVGGTLLPKPIAGHPALELCNTLAGWDDPQETRHEWLTSAADVAVWLEFTGLVAAPPRADLLAGVRELRTVAYRLFRHRDESAFPALARLADEANAHRRLTPEGFRLPPSDEPRHPLYAVALAVADLLTSPARDTVRACPGAGCGWLFLDPRGRRVWCSMAACGNRAKVRTYAARNR</sequence>
<dbReference type="Pfam" id="PF11706">
    <property type="entry name" value="zf-CGNR"/>
    <property type="match status" value="1"/>
</dbReference>
<dbReference type="InterPro" id="IPR023286">
    <property type="entry name" value="ABATE_dom_sf"/>
</dbReference>
<dbReference type="PANTHER" id="PTHR35525:SF3">
    <property type="entry name" value="BLL6575 PROTEIN"/>
    <property type="match status" value="1"/>
</dbReference>
<dbReference type="InterPro" id="IPR010852">
    <property type="entry name" value="ABATE"/>
</dbReference>
<protein>
    <submittedName>
        <fullName evidence="2">Putative RNA-binding Zn ribbon-like protein</fullName>
    </submittedName>
</protein>
<evidence type="ECO:0000313" key="2">
    <source>
        <dbReference type="EMBL" id="MBB4908309.1"/>
    </source>
</evidence>
<evidence type="ECO:0000259" key="1">
    <source>
        <dbReference type="Pfam" id="PF11706"/>
    </source>
</evidence>
<evidence type="ECO:0000313" key="3">
    <source>
        <dbReference type="Proteomes" id="UP000520767"/>
    </source>
</evidence>
<dbReference type="Pfam" id="PF07336">
    <property type="entry name" value="ABATE"/>
    <property type="match status" value="1"/>
</dbReference>
<reference evidence="2 3" key="1">
    <citation type="submission" date="2020-08" db="EMBL/GenBank/DDBJ databases">
        <title>Genomic Encyclopedia of Type Strains, Phase III (KMG-III): the genomes of soil and plant-associated and newly described type strains.</title>
        <authorList>
            <person name="Whitman W."/>
        </authorList>
    </citation>
    <scope>NUCLEOTIDE SEQUENCE [LARGE SCALE GENOMIC DNA]</scope>
    <source>
        <strain evidence="2 3">CECT 8960</strain>
    </source>
</reference>
<dbReference type="Gene3D" id="1.10.3300.10">
    <property type="entry name" value="Jann2411-like domain"/>
    <property type="match status" value="1"/>
</dbReference>
<dbReference type="EMBL" id="JACHJQ010000004">
    <property type="protein sequence ID" value="MBB4908309.1"/>
    <property type="molecule type" value="Genomic_DNA"/>
</dbReference>
<dbReference type="RefSeq" id="WP_311771212.1">
    <property type="nucleotide sequence ID" value="NZ_JACHJQ010000004.1"/>
</dbReference>
<gene>
    <name evidence="2" type="ORF">FHR82_004551</name>
</gene>
<comment type="caution">
    <text evidence="2">The sequence shown here is derived from an EMBL/GenBank/DDBJ whole genome shotgun (WGS) entry which is preliminary data.</text>
</comment>
<dbReference type="PANTHER" id="PTHR35525">
    <property type="entry name" value="BLL6575 PROTEIN"/>
    <property type="match status" value="1"/>
</dbReference>